<gene>
    <name evidence="1" type="ORF">FAK_07860</name>
</gene>
<keyword evidence="2" id="KW-1185">Reference proteome</keyword>
<dbReference type="PANTHER" id="PTHR42110:SF1">
    <property type="entry name" value="L-ASPARAGINASE, PUTATIVE (AFU_ORTHOLOGUE AFUA_3G11890)-RELATED"/>
    <property type="match status" value="1"/>
</dbReference>
<evidence type="ECO:0000313" key="1">
    <source>
        <dbReference type="EMBL" id="BEQ13720.1"/>
    </source>
</evidence>
<organism evidence="1 2">
    <name type="scientific">Desulfoferula mesophila</name>
    <dbReference type="NCBI Taxonomy" id="3058419"/>
    <lineage>
        <taxon>Bacteria</taxon>
        <taxon>Pseudomonadati</taxon>
        <taxon>Thermodesulfobacteriota</taxon>
        <taxon>Desulfarculia</taxon>
        <taxon>Desulfarculales</taxon>
        <taxon>Desulfarculaceae</taxon>
        <taxon>Desulfoferula</taxon>
    </lineage>
</organism>
<name>A0AAU9EP75_9BACT</name>
<dbReference type="AlphaFoldDB" id="A0AAU9EP75"/>
<evidence type="ECO:0000313" key="2">
    <source>
        <dbReference type="Proteomes" id="UP001366166"/>
    </source>
</evidence>
<protein>
    <submittedName>
        <fullName evidence="1">Asparaginase</fullName>
    </submittedName>
</protein>
<dbReference type="PANTHER" id="PTHR42110">
    <property type="entry name" value="L-ASPARAGINASE, PUTATIVE (AFU_ORTHOLOGUE AFUA_3G11890)-RELATED"/>
    <property type="match status" value="1"/>
</dbReference>
<dbReference type="EMBL" id="AP028679">
    <property type="protein sequence ID" value="BEQ13720.1"/>
    <property type="molecule type" value="Genomic_DNA"/>
</dbReference>
<proteinExistence type="predicted"/>
<accession>A0AAU9EP75</accession>
<dbReference type="Pfam" id="PF06089">
    <property type="entry name" value="Asparaginase_II"/>
    <property type="match status" value="1"/>
</dbReference>
<sequence length="330" mass="34757">MEFRRSGLTESVHRGAIAVCTPDGKRSRGLGHPAMPTFMRSAAKPLQALPLITSGAAKRYGLTPAELAAVCGSLNGEDFQIEAVKSIMGKAGLDVGLLDCGPAWPLHRETYKAMRAAGQKPTPLHNTCAGKHAAMLVLCAFHGWPTEDYLSPRHPVQKLILETVALMSHYPMEQIGIGVDGCGAPVFRTPLVALAGAYARLAAPDQAELEPAMSEAVKELMAACLAHPEMIAGTGRICTRLMQAAPGVLLAKAGSEGSYALALPQQGLGVALNIEDGGVRALGPAVTETLHELGILGHEALEGPLADLHRPQISNHRGKKVCDLQAVFEL</sequence>
<dbReference type="KEGG" id="dmp:FAK_07860"/>
<dbReference type="Proteomes" id="UP001366166">
    <property type="component" value="Chromosome"/>
</dbReference>
<reference evidence="2" key="1">
    <citation type="journal article" date="2023" name="Arch. Microbiol.">
        <title>Desulfoferula mesophilus gen. nov. sp. nov., a mesophilic sulfate-reducing bacterium isolated from a brackish lake sediment.</title>
        <authorList>
            <person name="Watanabe T."/>
            <person name="Yabe T."/>
            <person name="Tsuji J.M."/>
            <person name="Fukui M."/>
        </authorList>
    </citation>
    <scope>NUCLEOTIDE SEQUENCE [LARGE SCALE GENOMIC DNA]</scope>
    <source>
        <strain evidence="2">12FAK</strain>
    </source>
</reference>
<dbReference type="InterPro" id="IPR010349">
    <property type="entry name" value="Asparaginase_II"/>
</dbReference>